<sequence length="273" mass="31754">MKTHGQLIITDLLLYIIIITLITGIIIGFTYNINEKQSNTLNHHEIDTIAQNTINTLTMNTGTPTNWQDKNTDNIIIGLKHDENHSKLSYTKIEKLKKNPQLIQQLIPNNLNYELTLENSTHTIILTKNTPDLNKTNIYVKSKPVKIDYDINITSINSNKNNTTCPLKHNSNYNCIPYTINHEKLKNGKYYLVSDIQQECIITNTYDDEIKLKTNNNNPINDEITKLTRNENQTIYIHTQNNNNTYLIYDTHNIKPTYNMINDENYILKLKIY</sequence>
<reference evidence="2 4" key="2">
    <citation type="journal article" date="2017" name="BMC Genomics">
        <title>Genomic analysis of methanogenic archaea reveals a shift towards energy conservation.</title>
        <authorList>
            <person name="Gilmore S.P."/>
            <person name="Henske J.K."/>
            <person name="Sexton J.A."/>
            <person name="Solomon K.V."/>
            <person name="Seppala S."/>
            <person name="Yoo J.I."/>
            <person name="Huyett L.M."/>
            <person name="Pressman A."/>
            <person name="Cogan J.Z."/>
            <person name="Kivenson V."/>
            <person name="Peng X."/>
            <person name="Tan Y."/>
            <person name="Valentine D.L."/>
            <person name="O'Malley M.A."/>
        </authorList>
    </citation>
    <scope>NUCLEOTIDE SEQUENCE [LARGE SCALE GENOMIC DNA]</scope>
    <source>
        <strain evidence="2 4">1R-7</strain>
    </source>
</reference>
<dbReference type="Proteomes" id="UP000217528">
    <property type="component" value="Unassembled WGS sequence"/>
</dbReference>
<evidence type="ECO:0000313" key="2">
    <source>
        <dbReference type="EMBL" id="PAV07840.1"/>
    </source>
</evidence>
<reference evidence="3 5" key="1">
    <citation type="submission" date="2016-04" db="EMBL/GenBank/DDBJ databases">
        <title>Genome sequence of Methanosphaera cuniculi DSM 4103.</title>
        <authorList>
            <person name="Poehlein A."/>
            <person name="Seedorf H."/>
            <person name="Daniel R."/>
        </authorList>
    </citation>
    <scope>NUCLEOTIDE SEQUENCE [LARGE SCALE GENOMIC DNA]</scope>
    <source>
        <strain evidence="3 5">DSM 4103</strain>
    </source>
</reference>
<dbReference type="Proteomes" id="UP000246004">
    <property type="component" value="Unassembled WGS sequence"/>
</dbReference>
<name>A0A2A2HEV2_9EURY</name>
<evidence type="ECO:0000313" key="5">
    <source>
        <dbReference type="Proteomes" id="UP000246004"/>
    </source>
</evidence>
<gene>
    <name evidence="2" type="ORF">ASJ82_02610</name>
    <name evidence="3" type="ORF">MSCUN_12460</name>
</gene>
<protein>
    <submittedName>
        <fullName evidence="2">Uncharacterized protein</fullName>
    </submittedName>
</protein>
<accession>A0A2A2HEV2</accession>
<feature type="transmembrane region" description="Helical" evidence="1">
    <location>
        <begin position="12"/>
        <end position="31"/>
    </location>
</feature>
<dbReference type="RefSeq" id="WP_095608286.1">
    <property type="nucleotide sequence ID" value="NZ_LMVN01000007.1"/>
</dbReference>
<dbReference type="AlphaFoldDB" id="A0A2A2HEV2"/>
<dbReference type="OrthoDB" id="82587at2157"/>
<evidence type="ECO:0000256" key="1">
    <source>
        <dbReference type="SAM" id="Phobius"/>
    </source>
</evidence>
<comment type="caution">
    <text evidence="2">The sequence shown here is derived from an EMBL/GenBank/DDBJ whole genome shotgun (WGS) entry which is preliminary data.</text>
</comment>
<dbReference type="EMBL" id="LWMS01000042">
    <property type="protein sequence ID" value="PWL08003.1"/>
    <property type="molecule type" value="Genomic_DNA"/>
</dbReference>
<evidence type="ECO:0000313" key="4">
    <source>
        <dbReference type="Proteomes" id="UP000217528"/>
    </source>
</evidence>
<keyword evidence="1" id="KW-0812">Transmembrane</keyword>
<proteinExistence type="predicted"/>
<keyword evidence="1" id="KW-0472">Membrane</keyword>
<organism evidence="2 4">
    <name type="scientific">Methanosphaera cuniculi</name>
    <dbReference type="NCBI Taxonomy" id="1077256"/>
    <lineage>
        <taxon>Archaea</taxon>
        <taxon>Methanobacteriati</taxon>
        <taxon>Methanobacteriota</taxon>
        <taxon>Methanomada group</taxon>
        <taxon>Methanobacteria</taxon>
        <taxon>Methanobacteriales</taxon>
        <taxon>Methanobacteriaceae</taxon>
        <taxon>Methanosphaera</taxon>
    </lineage>
</organism>
<keyword evidence="1" id="KW-1133">Transmembrane helix</keyword>
<evidence type="ECO:0000313" key="3">
    <source>
        <dbReference type="EMBL" id="PWL08003.1"/>
    </source>
</evidence>
<dbReference type="EMBL" id="LMVN01000007">
    <property type="protein sequence ID" value="PAV07840.1"/>
    <property type="molecule type" value="Genomic_DNA"/>
</dbReference>
<keyword evidence="4" id="KW-1185">Reference proteome</keyword>